<evidence type="ECO:0000256" key="11">
    <source>
        <dbReference type="ARBA" id="ARBA00047899"/>
    </source>
</evidence>
<evidence type="ECO:0000256" key="12">
    <source>
        <dbReference type="ARBA" id="ARBA00048679"/>
    </source>
</evidence>
<evidence type="ECO:0000256" key="5">
    <source>
        <dbReference type="ARBA" id="ARBA00022679"/>
    </source>
</evidence>
<dbReference type="InterPro" id="IPR020859">
    <property type="entry name" value="ROC"/>
</dbReference>
<feature type="repeat" description="MBT" evidence="13">
    <location>
        <begin position="188"/>
        <end position="311"/>
    </location>
</feature>
<keyword evidence="4" id="KW-0433">Leucine-rich repeat</keyword>
<dbReference type="GO" id="GO:0007165">
    <property type="term" value="P:signal transduction"/>
    <property type="evidence" value="ECO:0007669"/>
    <property type="project" value="InterPro"/>
</dbReference>
<reference evidence="16" key="1">
    <citation type="journal article" date="2023" name="G3 (Bethesda)">
        <title>A reference genome for the long-term kleptoplast-retaining sea slug Elysia crispata morphotype clarki.</title>
        <authorList>
            <person name="Eastman K.E."/>
            <person name="Pendleton A.L."/>
            <person name="Shaikh M.A."/>
            <person name="Suttiyut T."/>
            <person name="Ogas R."/>
            <person name="Tomko P."/>
            <person name="Gavelis G."/>
            <person name="Widhalm J.R."/>
            <person name="Wisecaver J.H."/>
        </authorList>
    </citation>
    <scope>NUCLEOTIDE SEQUENCE</scope>
    <source>
        <strain evidence="16">ECLA1</strain>
    </source>
</reference>
<dbReference type="SMART" id="SM00369">
    <property type="entry name" value="LRR_TYP"/>
    <property type="match status" value="6"/>
</dbReference>
<keyword evidence="10" id="KW-0342">GTP-binding</keyword>
<dbReference type="PRINTS" id="PR00449">
    <property type="entry name" value="RASTRNSFRMNG"/>
</dbReference>
<keyword evidence="3" id="KW-0723">Serine/threonine-protein kinase</keyword>
<dbReference type="InterPro" id="IPR004092">
    <property type="entry name" value="Mbt"/>
</dbReference>
<comment type="similarity">
    <text evidence="1">Belongs to the Toll-like receptor family.</text>
</comment>
<dbReference type="InterPro" id="IPR036388">
    <property type="entry name" value="WH-like_DNA-bd_sf"/>
</dbReference>
<dbReference type="SUPFAM" id="SSF52200">
    <property type="entry name" value="Toll/Interleukin receptor TIR domain"/>
    <property type="match status" value="1"/>
</dbReference>
<keyword evidence="8" id="KW-0418">Kinase</keyword>
<dbReference type="Pfam" id="PF02820">
    <property type="entry name" value="MBT"/>
    <property type="match status" value="1"/>
</dbReference>
<dbReference type="Pfam" id="PF16095">
    <property type="entry name" value="COR-A"/>
    <property type="match status" value="1"/>
</dbReference>
<evidence type="ECO:0000313" key="17">
    <source>
        <dbReference type="Proteomes" id="UP001283361"/>
    </source>
</evidence>
<evidence type="ECO:0000256" key="7">
    <source>
        <dbReference type="ARBA" id="ARBA00022741"/>
    </source>
</evidence>
<dbReference type="Gene3D" id="1.10.10.10">
    <property type="entry name" value="Winged helix-like DNA-binding domain superfamily/Winged helix DNA-binding domain"/>
    <property type="match status" value="1"/>
</dbReference>
<name>A0AAE0Y8U6_9GAST</name>
<evidence type="ECO:0000256" key="3">
    <source>
        <dbReference type="ARBA" id="ARBA00022527"/>
    </source>
</evidence>
<dbReference type="GO" id="GO:0005634">
    <property type="term" value="C:nucleus"/>
    <property type="evidence" value="ECO:0007669"/>
    <property type="project" value="InterPro"/>
</dbReference>
<evidence type="ECO:0000256" key="13">
    <source>
        <dbReference type="PROSITE-ProRule" id="PRU00459"/>
    </source>
</evidence>
<dbReference type="InterPro" id="IPR032675">
    <property type="entry name" value="LRR_dom_sf"/>
</dbReference>
<dbReference type="Gene3D" id="3.30.70.1390">
    <property type="entry name" value="ROC domain from the Parkinson's disease-associated leucine-rich repeat kinase 2"/>
    <property type="match status" value="1"/>
</dbReference>
<sequence length="2074" mass="232455">MGYLPIASVRHSFCQHVNYATPEITEMWKEVSIIGSQNSHSFKPGQKETCQICGTGPERASLLAEMTRVVEPKFLTPEDIQNSVEIKGFIDGAQIKLTGPSEFIVRAALDPFGCHVCSILLIQGNVKLLSMSFSSPDGDSLTLDLSARTIEKKIVGEKPEKVILPGDLGSPTLQGERGTFRIESLEPFTIGLYLGPRLVHTAQLPFNRYVLFISSKNFTDDVNEAAFTVTDSDFFVPVPKFKVGMRLEALDKLNPSLICVATIDDINVEKEEVLIHFDGWTRKYDYWTKFSDPALHPLGYMAERGQTLARTARKNASLQAPNGYKKRFDWLTYLKDEKSEPVPFESFSKVQTDGISDEETVRVQKGLGLTPLRSDESVSRACYHNTLTSTHIDFRVRQLIHTVGDILHTKGMDELSLHALSPLFCFLPAQITISTLQFPCMADILSAAKQRVHCICPGQVSDFHFVNHGGLPIELKQMDNLSSWSFLSVVYAALTYQKKILPQKMSNFCAGADELPAERRPLLEMALRRIFCFYITHNLLNTDGGVQINQSTSSLSPGQSEIVQKLVDDALKSGDSIFKEQFSVRPSSVLMCQAHRLADSPSANIQEITLDSFQNLAGNIYILHLENNPLSSLPEDFFVHFTNLTQLVLDGCNLSELPAFKKNTCLEEIHVKANKLTSLPADMKQLSSLKILNISNNPLDVLPPVVQSLLSLIELYADNIGTVDLAPLCKLTSLVKLSVRHNLITSIPVKLSDLQLTLLDIAGLPRFPCGTSFSLQSVKTFLNKFAVYRRIPDKDLQKMIETVENLGEQSSNSAKILAFGAVLFDKYPRIGKMDTQNIPPVLFKLTKLERLDLSSHGFKTLGDDVKALTSLEYLNLSGNPCLESVSPELAKLPLKELNLRDCVNLKTPPKEVVRRGYLAVFGYLRRLLQGSVSCKRTKLMMVGLGGAGKTSLVRALTNQNHNFYHDYGEKITDGIDITEWKLNASNLKQMGFKTESDDNDQPLHFSVWDFAGQTVYYNTHQFFLSNRAVYLLLWNIRLGFEHAGLDFWLSSVACHAPKAPILVVGTHCDKVEKGKLPMEELKRRFPQIVSFHFVSSYSGEGIGDLKLKLVESALEQKYMGEKVPEAWLSLEKHLDKLRAKEALLPWKKIEEVAGTAGIFDNTELVQAVQFLHDLGSLQFFNTPFLRSHVVVVPQWIVDVMACIVTVHEGPIQNGKLLYSNMKKVWGDYPEDLHPWLLRLTEEFDLTFPLLSEEANIVPCLLPTTEPKYDFAHVNQEKNERESKMIYRFEYLPAGLFNRAQVRLHQFSDSSVMWKKGFMLKKNNHRALLLQLSNTEVVVIARGFKPENTLFLVHEVFECLISDAYGGVSYDFSIPCAECVSELTLDPCMFPASKIKRAFDMKAPFLQCDKSFHIISIPEIQASLPPDSGSDFDDHLGRSVRELQDLGEEGGGGPRCLLIYTKRNVPGLEREGKEVDPTTVLEDLRSAGINMSYCDDPETTNMESLTLAVKAAQVVVIGISDEFVESSACRNLLIYIKETLNKTTILMAIGTTLNWQKTDINLVCASEVFVKMTQIERYKHKIPELVETIKSKVQKKKIEYPECFISYCWANSKTAADAGSATKPGALGWGDPRKIKEFLQSKGVKCWLDVEQMGQEGFFEDLADGLRKAKVMIAFVSDEYAMSKNCKMEFRFAVSTLKIPTILAVVGTGYAWERTEVGLLTVGHSQNCPKVNLQYENEAGLLDLLKAVQEFLPKSSTSSGSDKTSPANQQAIAFQEVLELTQRKLLRHISMYSETMDIEPYPRLVLVDIKEDDKKSKKRSAKSAKVRESLAEGNEEGIEQRDDPQGEQKSDKYCLRLLCEYEQGWHESSQPINMPRLEGAALEEFLKAIAPYQARVLAILKHSSLQLPILTTPSGDQLRRKMEEWCARTTSEFQSGYQQILQMALEQDEQRTYGGLKRCHMPNGKVLWLCDQHESCSLTHTEEKYKDQLKQSGISDFERSAASDHDDRRSLSRSSSVSSLLSMTSEPEIPEAAQVKVKVAPPAAGASALPRRPKLKRRNTSGGGRKTTSQACLLM</sequence>
<feature type="region of interest" description="Disordered" evidence="14">
    <location>
        <begin position="1997"/>
        <end position="2024"/>
    </location>
</feature>
<dbReference type="PANTHER" id="PTHR47508:SF1">
    <property type="entry name" value="NON-SPECIFIC SERINE_THREONINE PROTEIN KINASE"/>
    <property type="match status" value="1"/>
</dbReference>
<dbReference type="Gene3D" id="3.40.50.10140">
    <property type="entry name" value="Toll/interleukin-1 receptor homology (TIR) domain"/>
    <property type="match status" value="1"/>
</dbReference>
<evidence type="ECO:0000256" key="10">
    <source>
        <dbReference type="ARBA" id="ARBA00023134"/>
    </source>
</evidence>
<dbReference type="SUPFAM" id="SSF63748">
    <property type="entry name" value="Tudor/PWWP/MBT"/>
    <property type="match status" value="1"/>
</dbReference>
<feature type="compositionally biased region" description="Low complexity" evidence="14">
    <location>
        <begin position="2011"/>
        <end position="2021"/>
    </location>
</feature>
<keyword evidence="7" id="KW-0547">Nucleotide-binding</keyword>
<dbReference type="PROSITE" id="PS51424">
    <property type="entry name" value="ROC"/>
    <property type="match status" value="1"/>
</dbReference>
<evidence type="ECO:0000256" key="2">
    <source>
        <dbReference type="ARBA" id="ARBA00012513"/>
    </source>
</evidence>
<dbReference type="InterPro" id="IPR003591">
    <property type="entry name" value="Leu-rich_rpt_typical-subtyp"/>
</dbReference>
<evidence type="ECO:0000256" key="4">
    <source>
        <dbReference type="ARBA" id="ARBA00022614"/>
    </source>
</evidence>
<comment type="caution">
    <text evidence="16">The sequence shown here is derived from an EMBL/GenBank/DDBJ whole genome shotgun (WGS) entry which is preliminary data.</text>
</comment>
<dbReference type="Gene3D" id="2.30.30.140">
    <property type="match status" value="1"/>
</dbReference>
<dbReference type="GO" id="GO:0009966">
    <property type="term" value="P:regulation of signal transduction"/>
    <property type="evidence" value="ECO:0007669"/>
    <property type="project" value="UniProtKB-ARBA"/>
</dbReference>
<dbReference type="Pfam" id="PF00560">
    <property type="entry name" value="LRR_1"/>
    <property type="match status" value="1"/>
</dbReference>
<feature type="region of interest" description="Disordered" evidence="14">
    <location>
        <begin position="1816"/>
        <end position="1846"/>
    </location>
</feature>
<dbReference type="Gene3D" id="3.40.50.300">
    <property type="entry name" value="P-loop containing nucleotide triphosphate hydrolases"/>
    <property type="match status" value="1"/>
</dbReference>
<evidence type="ECO:0000256" key="6">
    <source>
        <dbReference type="ARBA" id="ARBA00022737"/>
    </source>
</evidence>
<feature type="compositionally biased region" description="Basic and acidic residues" evidence="14">
    <location>
        <begin position="1997"/>
        <end position="2009"/>
    </location>
</feature>
<dbReference type="PANTHER" id="PTHR47508">
    <property type="entry name" value="SAM DOMAIN-CONTAINING PROTEIN-RELATED"/>
    <property type="match status" value="1"/>
</dbReference>
<evidence type="ECO:0000256" key="8">
    <source>
        <dbReference type="ARBA" id="ARBA00022777"/>
    </source>
</evidence>
<dbReference type="GO" id="GO:0005524">
    <property type="term" value="F:ATP binding"/>
    <property type="evidence" value="ECO:0007669"/>
    <property type="project" value="UniProtKB-KW"/>
</dbReference>
<dbReference type="InterPro" id="IPR057263">
    <property type="entry name" value="COR-B"/>
</dbReference>
<keyword evidence="9" id="KW-0067">ATP-binding</keyword>
<dbReference type="GO" id="GO:0004674">
    <property type="term" value="F:protein serine/threonine kinase activity"/>
    <property type="evidence" value="ECO:0007669"/>
    <property type="project" value="UniProtKB-KW"/>
</dbReference>
<gene>
    <name evidence="16" type="ORF">RRG08_016463</name>
</gene>
<proteinExistence type="inferred from homology"/>
<dbReference type="Proteomes" id="UP001283361">
    <property type="component" value="Unassembled WGS sequence"/>
</dbReference>
<dbReference type="SUPFAM" id="SSF52540">
    <property type="entry name" value="P-loop containing nucleoside triphosphate hydrolases"/>
    <property type="match status" value="1"/>
</dbReference>
<dbReference type="InterPro" id="IPR001611">
    <property type="entry name" value="Leu-rich_rpt"/>
</dbReference>
<accession>A0AAE0Y8U6</accession>
<protein>
    <recommendedName>
        <fullName evidence="2">non-specific serine/threonine protein kinase</fullName>
        <ecNumber evidence="2">2.7.11.1</ecNumber>
    </recommendedName>
</protein>
<dbReference type="Pfam" id="PF13676">
    <property type="entry name" value="TIR_2"/>
    <property type="match status" value="1"/>
</dbReference>
<dbReference type="InterPro" id="IPR032171">
    <property type="entry name" value="COR-A"/>
</dbReference>
<evidence type="ECO:0000256" key="9">
    <source>
        <dbReference type="ARBA" id="ARBA00022840"/>
    </source>
</evidence>
<dbReference type="Pfam" id="PF25497">
    <property type="entry name" value="COR-B"/>
    <property type="match status" value="1"/>
</dbReference>
<feature type="domain" description="Roc" evidence="15">
    <location>
        <begin position="930"/>
        <end position="1116"/>
    </location>
</feature>
<evidence type="ECO:0000259" key="15">
    <source>
        <dbReference type="PROSITE" id="PS51424"/>
    </source>
</evidence>
<dbReference type="SUPFAM" id="SSF52058">
    <property type="entry name" value="L domain-like"/>
    <property type="match status" value="1"/>
</dbReference>
<dbReference type="EC" id="2.7.11.1" evidence="2"/>
<evidence type="ECO:0000313" key="16">
    <source>
        <dbReference type="EMBL" id="KAK3737158.1"/>
    </source>
</evidence>
<feature type="compositionally biased region" description="Basic and acidic residues" evidence="14">
    <location>
        <begin position="1837"/>
        <end position="1846"/>
    </location>
</feature>
<keyword evidence="6" id="KW-0677">Repeat</keyword>
<feature type="compositionally biased region" description="Polar residues" evidence="14">
    <location>
        <begin position="2065"/>
        <end position="2074"/>
    </location>
</feature>
<dbReference type="InterPro" id="IPR035897">
    <property type="entry name" value="Toll_tir_struct_dom_sf"/>
</dbReference>
<dbReference type="SMART" id="SM00561">
    <property type="entry name" value="MBT"/>
    <property type="match status" value="1"/>
</dbReference>
<keyword evidence="17" id="KW-1185">Reference proteome</keyword>
<dbReference type="PROSITE" id="PS51079">
    <property type="entry name" value="MBT"/>
    <property type="match status" value="1"/>
</dbReference>
<dbReference type="GO" id="GO:0006355">
    <property type="term" value="P:regulation of DNA-templated transcription"/>
    <property type="evidence" value="ECO:0007669"/>
    <property type="project" value="InterPro"/>
</dbReference>
<comment type="catalytic activity">
    <reaction evidence="12">
        <text>L-seryl-[protein] + ATP = O-phospho-L-seryl-[protein] + ADP + H(+)</text>
        <dbReference type="Rhea" id="RHEA:17989"/>
        <dbReference type="Rhea" id="RHEA-COMP:9863"/>
        <dbReference type="Rhea" id="RHEA-COMP:11604"/>
        <dbReference type="ChEBI" id="CHEBI:15378"/>
        <dbReference type="ChEBI" id="CHEBI:29999"/>
        <dbReference type="ChEBI" id="CHEBI:30616"/>
        <dbReference type="ChEBI" id="CHEBI:83421"/>
        <dbReference type="ChEBI" id="CHEBI:456216"/>
        <dbReference type="EC" id="2.7.11.1"/>
    </reaction>
</comment>
<comment type="catalytic activity">
    <reaction evidence="11">
        <text>L-threonyl-[protein] + ATP = O-phospho-L-threonyl-[protein] + ADP + H(+)</text>
        <dbReference type="Rhea" id="RHEA:46608"/>
        <dbReference type="Rhea" id="RHEA-COMP:11060"/>
        <dbReference type="Rhea" id="RHEA-COMP:11605"/>
        <dbReference type="ChEBI" id="CHEBI:15378"/>
        <dbReference type="ChEBI" id="CHEBI:30013"/>
        <dbReference type="ChEBI" id="CHEBI:30616"/>
        <dbReference type="ChEBI" id="CHEBI:61977"/>
        <dbReference type="ChEBI" id="CHEBI:456216"/>
        <dbReference type="EC" id="2.7.11.1"/>
    </reaction>
</comment>
<keyword evidence="5" id="KW-0808">Transferase</keyword>
<dbReference type="EMBL" id="JAWDGP010006665">
    <property type="protein sequence ID" value="KAK3737158.1"/>
    <property type="molecule type" value="Genomic_DNA"/>
</dbReference>
<evidence type="ECO:0000256" key="14">
    <source>
        <dbReference type="SAM" id="MobiDB-lite"/>
    </source>
</evidence>
<evidence type="ECO:0000256" key="1">
    <source>
        <dbReference type="ARBA" id="ARBA00009634"/>
    </source>
</evidence>
<dbReference type="SMART" id="SM00364">
    <property type="entry name" value="LRR_BAC"/>
    <property type="match status" value="5"/>
</dbReference>
<dbReference type="Pfam" id="PF08477">
    <property type="entry name" value="Roc"/>
    <property type="match status" value="1"/>
</dbReference>
<dbReference type="Gene3D" id="3.80.10.10">
    <property type="entry name" value="Ribonuclease Inhibitor"/>
    <property type="match status" value="2"/>
</dbReference>
<dbReference type="InterPro" id="IPR000157">
    <property type="entry name" value="TIR_dom"/>
</dbReference>
<dbReference type="InterPro" id="IPR027417">
    <property type="entry name" value="P-loop_NTPase"/>
</dbReference>
<dbReference type="Gene3D" id="3.30.310.200">
    <property type="match status" value="1"/>
</dbReference>
<organism evidence="16 17">
    <name type="scientific">Elysia crispata</name>
    <name type="common">lettuce slug</name>
    <dbReference type="NCBI Taxonomy" id="231223"/>
    <lineage>
        <taxon>Eukaryota</taxon>
        <taxon>Metazoa</taxon>
        <taxon>Spiralia</taxon>
        <taxon>Lophotrochozoa</taxon>
        <taxon>Mollusca</taxon>
        <taxon>Gastropoda</taxon>
        <taxon>Heterobranchia</taxon>
        <taxon>Euthyneura</taxon>
        <taxon>Panpulmonata</taxon>
        <taxon>Sacoglossa</taxon>
        <taxon>Placobranchoidea</taxon>
        <taxon>Plakobranchidae</taxon>
        <taxon>Elysia</taxon>
    </lineage>
</organism>
<feature type="region of interest" description="Disordered" evidence="14">
    <location>
        <begin position="2041"/>
        <end position="2074"/>
    </location>
</feature>